<dbReference type="InterPro" id="IPR002645">
    <property type="entry name" value="STAS_dom"/>
</dbReference>
<dbReference type="Gene3D" id="3.30.750.24">
    <property type="entry name" value="STAS domain"/>
    <property type="match status" value="1"/>
</dbReference>
<evidence type="ECO:0000256" key="2">
    <source>
        <dbReference type="ARBA" id="ARBA00022692"/>
    </source>
</evidence>
<feature type="transmembrane region" description="Helical" evidence="6">
    <location>
        <begin position="138"/>
        <end position="154"/>
    </location>
</feature>
<dbReference type="NCBIfam" id="TIGR00815">
    <property type="entry name" value="sulP"/>
    <property type="match status" value="1"/>
</dbReference>
<dbReference type="Pfam" id="PF01740">
    <property type="entry name" value="STAS"/>
    <property type="match status" value="1"/>
</dbReference>
<feature type="transmembrane region" description="Helical" evidence="6">
    <location>
        <begin position="491"/>
        <end position="509"/>
    </location>
</feature>
<proteinExistence type="predicted"/>
<comment type="subcellular location">
    <subcellularLocation>
        <location evidence="1">Membrane</location>
        <topology evidence="1">Multi-pass membrane protein</topology>
    </subcellularLocation>
</comment>
<evidence type="ECO:0000313" key="8">
    <source>
        <dbReference type="EMBL" id="KAJ8298150.1"/>
    </source>
</evidence>
<dbReference type="PANTHER" id="PTHR11814">
    <property type="entry name" value="SULFATE TRANSPORTER"/>
    <property type="match status" value="1"/>
</dbReference>
<feature type="domain" description="STAS" evidence="7">
    <location>
        <begin position="577"/>
        <end position="762"/>
    </location>
</feature>
<accession>A0ABQ9E3S3</accession>
<feature type="compositionally biased region" description="Polar residues" evidence="5">
    <location>
        <begin position="638"/>
        <end position="654"/>
    </location>
</feature>
<dbReference type="SUPFAM" id="SSF52091">
    <property type="entry name" value="SpoIIaa-like"/>
    <property type="match status" value="1"/>
</dbReference>
<dbReference type="InterPro" id="IPR011547">
    <property type="entry name" value="SLC26A/SulP_dom"/>
</dbReference>
<feature type="transmembrane region" description="Helical" evidence="6">
    <location>
        <begin position="310"/>
        <end position="328"/>
    </location>
</feature>
<dbReference type="EMBL" id="JARBDR010000923">
    <property type="protein sequence ID" value="KAJ8298150.1"/>
    <property type="molecule type" value="Genomic_DNA"/>
</dbReference>
<dbReference type="CDD" id="cd07042">
    <property type="entry name" value="STAS_SulP_like_sulfate_transporter"/>
    <property type="match status" value="1"/>
</dbReference>
<evidence type="ECO:0000256" key="3">
    <source>
        <dbReference type="ARBA" id="ARBA00022989"/>
    </source>
</evidence>
<keyword evidence="9" id="KW-1185">Reference proteome</keyword>
<dbReference type="Proteomes" id="UP001217089">
    <property type="component" value="Unassembled WGS sequence"/>
</dbReference>
<feature type="transmembrane region" description="Helical" evidence="6">
    <location>
        <begin position="466"/>
        <end position="484"/>
    </location>
</feature>
<feature type="transmembrane region" description="Helical" evidence="6">
    <location>
        <begin position="391"/>
        <end position="415"/>
    </location>
</feature>
<reference evidence="8 9" key="1">
    <citation type="submission" date="2022-12" db="EMBL/GenBank/DDBJ databases">
        <title>Chromosome-level genome of Tegillarca granosa.</title>
        <authorList>
            <person name="Kim J."/>
        </authorList>
    </citation>
    <scope>NUCLEOTIDE SEQUENCE [LARGE SCALE GENOMIC DNA]</scope>
    <source>
        <strain evidence="8">Teg-2019</strain>
        <tissue evidence="8">Adductor muscle</tissue>
    </source>
</reference>
<evidence type="ECO:0000256" key="6">
    <source>
        <dbReference type="SAM" id="Phobius"/>
    </source>
</evidence>
<sequence length="775" mass="85852">MQLSPLIHITSFSVMGSKSFPVSVDDEESPPYKERDYDEFSVKQRVYRTSSFRTEYKQADPIPLTAREKVQNVAKKTCSCSNGRGKKLLQKLLPLFKIYRKYKIKTDLPNDAIAGFTVGIMQLPQGMAYAMLADLPPVVGLYMSFFPVLIYFLLGTSRHISMGTVAVVSLMTGSIVSKVTTSSLSASTISPLFSTSEPSLNFTESFNGTTLAPDTGSGLSDLDVQKMALASTMCFLVGAIQILFGVCRLGFVTTYMSDPLVSGFTTGAAVHVFTSQVKYIFGLKIPRYPNLLQIVYTYKAIILNLPKTNIPTLIASAICIVILYIVKVQINTRFKHKMKIPVPIELIVVVTGTLLSHFFKFNETYKMKVVGKIPAGLPPFSPPPFVGFSDYISDAIIIAVVAFAQSVSLAALMAKKHNYTIDSNQEFIAYGAGSVFGSFFSCYPFAASVSRSSVQDSAGGRTQIASLFSASLVLVVIIVIGPLFESLPSCVLASIIVVALRSMFLQVFELKKLWIVSKYDFFIWIVTFVAVVILYVDLGLWIGLIFSFLTVVIRTQFTKPIQLQRIADLDVFADENKYLKTQRYPGVLIVGFHSPMYYANADIFVKQVYQLSQLKPERARKQIKRLGSIQEFRQSFSQTSQVPLYNPNPTSPSDGQYKRQDSVISISSFGVTANGHVGMSHPHPEDCQYLHHIVIDCSSMCFMDSVGSKVMKQLFDEYKTIGIKVFLAAVQDDVWTVLDTTGFLDTYKQNIYLSVADAVSAAMDDPEDDIVTKQV</sequence>
<evidence type="ECO:0000256" key="1">
    <source>
        <dbReference type="ARBA" id="ARBA00004141"/>
    </source>
</evidence>
<comment type="caution">
    <text evidence="8">The sequence shown here is derived from an EMBL/GenBank/DDBJ whole genome shotgun (WGS) entry which is preliminary data.</text>
</comment>
<protein>
    <recommendedName>
        <fullName evidence="7">STAS domain-containing protein</fullName>
    </recommendedName>
</protein>
<dbReference type="InterPro" id="IPR001902">
    <property type="entry name" value="SLC26A/SulP_fam"/>
</dbReference>
<feature type="region of interest" description="Disordered" evidence="5">
    <location>
        <begin position="638"/>
        <end position="657"/>
    </location>
</feature>
<keyword evidence="3 6" id="KW-1133">Transmembrane helix</keyword>
<feature type="transmembrane region" description="Helical" evidence="6">
    <location>
        <begin position="227"/>
        <end position="251"/>
    </location>
</feature>
<evidence type="ECO:0000256" key="4">
    <source>
        <dbReference type="ARBA" id="ARBA00023136"/>
    </source>
</evidence>
<evidence type="ECO:0000256" key="5">
    <source>
        <dbReference type="SAM" id="MobiDB-lite"/>
    </source>
</evidence>
<evidence type="ECO:0000313" key="9">
    <source>
        <dbReference type="Proteomes" id="UP001217089"/>
    </source>
</evidence>
<keyword evidence="2 6" id="KW-0812">Transmembrane</keyword>
<dbReference type="InterPro" id="IPR036513">
    <property type="entry name" value="STAS_dom_sf"/>
</dbReference>
<name>A0ABQ9E3S3_TEGGR</name>
<organism evidence="8 9">
    <name type="scientific">Tegillarca granosa</name>
    <name type="common">Malaysian cockle</name>
    <name type="synonym">Anadara granosa</name>
    <dbReference type="NCBI Taxonomy" id="220873"/>
    <lineage>
        <taxon>Eukaryota</taxon>
        <taxon>Metazoa</taxon>
        <taxon>Spiralia</taxon>
        <taxon>Lophotrochozoa</taxon>
        <taxon>Mollusca</taxon>
        <taxon>Bivalvia</taxon>
        <taxon>Autobranchia</taxon>
        <taxon>Pteriomorphia</taxon>
        <taxon>Arcoida</taxon>
        <taxon>Arcoidea</taxon>
        <taxon>Arcidae</taxon>
        <taxon>Tegillarca</taxon>
    </lineage>
</organism>
<dbReference type="PROSITE" id="PS50801">
    <property type="entry name" value="STAS"/>
    <property type="match status" value="1"/>
</dbReference>
<feature type="transmembrane region" description="Helical" evidence="6">
    <location>
        <begin position="521"/>
        <end position="553"/>
    </location>
</feature>
<gene>
    <name evidence="8" type="ORF">KUTeg_024681</name>
</gene>
<feature type="transmembrane region" description="Helical" evidence="6">
    <location>
        <begin position="340"/>
        <end position="359"/>
    </location>
</feature>
<evidence type="ECO:0000259" key="7">
    <source>
        <dbReference type="PROSITE" id="PS50801"/>
    </source>
</evidence>
<feature type="transmembrane region" description="Helical" evidence="6">
    <location>
        <begin position="427"/>
        <end position="446"/>
    </location>
</feature>
<dbReference type="Pfam" id="PF00916">
    <property type="entry name" value="Sulfate_transp"/>
    <property type="match status" value="1"/>
</dbReference>
<keyword evidence="4 6" id="KW-0472">Membrane</keyword>